<evidence type="ECO:0000313" key="4">
    <source>
        <dbReference type="RefSeq" id="XP_005090049.2"/>
    </source>
</evidence>
<feature type="compositionally biased region" description="Low complexity" evidence="2">
    <location>
        <begin position="351"/>
        <end position="361"/>
    </location>
</feature>
<feature type="compositionally biased region" description="Basic and acidic residues" evidence="2">
    <location>
        <begin position="42"/>
        <end position="64"/>
    </location>
</feature>
<dbReference type="InterPro" id="IPR026117">
    <property type="entry name" value="Par-4"/>
</dbReference>
<feature type="region of interest" description="Disordered" evidence="2">
    <location>
        <begin position="1"/>
        <end position="234"/>
    </location>
</feature>
<keyword evidence="3" id="KW-1185">Reference proteome</keyword>
<dbReference type="PANTHER" id="PTHR15093">
    <property type="entry name" value="PROSTATE APOPTOSIS RESPONSE PROTEIN PAR-4"/>
    <property type="match status" value="1"/>
</dbReference>
<accession>A0ABM0JBT5</accession>
<feature type="region of interest" description="Disordered" evidence="2">
    <location>
        <begin position="264"/>
        <end position="365"/>
    </location>
</feature>
<gene>
    <name evidence="4" type="primary">LOC101852291</name>
</gene>
<reference evidence="4" key="1">
    <citation type="submission" date="2025-08" db="UniProtKB">
        <authorList>
            <consortium name="RefSeq"/>
        </authorList>
    </citation>
    <scope>IDENTIFICATION</scope>
</reference>
<dbReference type="RefSeq" id="XP_005090049.2">
    <property type="nucleotide sequence ID" value="XM_005089992.3"/>
</dbReference>
<feature type="region of interest" description="Disordered" evidence="2">
    <location>
        <begin position="377"/>
        <end position="431"/>
    </location>
</feature>
<evidence type="ECO:0000256" key="1">
    <source>
        <dbReference type="SAM" id="Coils"/>
    </source>
</evidence>
<keyword evidence="1" id="KW-0175">Coiled coil</keyword>
<feature type="compositionally biased region" description="Low complexity" evidence="2">
    <location>
        <begin position="305"/>
        <end position="320"/>
    </location>
</feature>
<feature type="coiled-coil region" evidence="1">
    <location>
        <begin position="451"/>
        <end position="527"/>
    </location>
</feature>
<proteinExistence type="predicted"/>
<sequence length="528" mass="56684">MASSSVSQESLDMDDFDNTARRNRIRVHRGHSGRGSLPYRTLPDRGDGVDQDREGRGGDHHNGDVGDGGGGGLGLSSHSHLPGDHESPTRGAAARLKDKRSRANHMKGKLPKDKRKLREKRRSTGVVHCMPSTESTGDSLDDEDDDEDVSHDTKRNTTFNEGGSAGHHHHQTLYETRHSASVAYSHQRRNKSPSDLEADLEDNQDYDSTVSHSETNLTLIGRSESSDMSQNLPNRPLCAAGTGLGRFGGGVGITSKFSPESNRAAFKFNPSNMSSDADSPRTNTPSTSSSSSILSRYREMDSPHTTTSSANNNNNTSTSSGPPDPDSPRRFNNNSNNNNNNSSSIGGGSAGSTSSSSTLSSQIQPRPVGFSVFRDRDSTTATSAGGGVLGSSSSRGDKPPYSSSLVGSRFGRDRDGGASGAAGAGSAHSRLASYQSPRPFVSMSSSSAAMNQQQTETISQLEKQLDKEKEENKRLQQQLEEKDKKIAELEKAIELLNTECDGLDEDNLKLQEENKALIRAMSKLTTNV</sequence>
<name>A0ABM0JBT5_APLCA</name>
<feature type="compositionally biased region" description="Polar residues" evidence="2">
    <location>
        <begin position="1"/>
        <end position="10"/>
    </location>
</feature>
<feature type="compositionally biased region" description="Low complexity" evidence="2">
    <location>
        <begin position="280"/>
        <end position="292"/>
    </location>
</feature>
<dbReference type="GeneID" id="101852291"/>
<evidence type="ECO:0000256" key="2">
    <source>
        <dbReference type="SAM" id="MobiDB-lite"/>
    </source>
</evidence>
<protein>
    <submittedName>
        <fullName evidence="4">Myosin-G heavy chain</fullName>
    </submittedName>
</protein>
<feature type="compositionally biased region" description="Basic residues" evidence="2">
    <location>
        <begin position="21"/>
        <end position="32"/>
    </location>
</feature>
<feature type="compositionally biased region" description="Low complexity" evidence="2">
    <location>
        <begin position="332"/>
        <end position="344"/>
    </location>
</feature>
<organism evidence="3 4">
    <name type="scientific">Aplysia californica</name>
    <name type="common">California sea hare</name>
    <dbReference type="NCBI Taxonomy" id="6500"/>
    <lineage>
        <taxon>Eukaryota</taxon>
        <taxon>Metazoa</taxon>
        <taxon>Spiralia</taxon>
        <taxon>Lophotrochozoa</taxon>
        <taxon>Mollusca</taxon>
        <taxon>Gastropoda</taxon>
        <taxon>Heterobranchia</taxon>
        <taxon>Euthyneura</taxon>
        <taxon>Tectipleura</taxon>
        <taxon>Aplysiida</taxon>
        <taxon>Aplysioidea</taxon>
        <taxon>Aplysiidae</taxon>
        <taxon>Aplysia</taxon>
    </lineage>
</organism>
<feature type="compositionally biased region" description="Gly residues" evidence="2">
    <location>
        <begin position="65"/>
        <end position="74"/>
    </location>
</feature>
<feature type="compositionally biased region" description="Acidic residues" evidence="2">
    <location>
        <begin position="139"/>
        <end position="149"/>
    </location>
</feature>
<feature type="compositionally biased region" description="Polar residues" evidence="2">
    <location>
        <begin position="206"/>
        <end position="218"/>
    </location>
</feature>
<feature type="compositionally biased region" description="Basic residues" evidence="2">
    <location>
        <begin position="97"/>
        <end position="123"/>
    </location>
</feature>
<evidence type="ECO:0000313" key="3">
    <source>
        <dbReference type="Proteomes" id="UP000694888"/>
    </source>
</evidence>
<dbReference type="Proteomes" id="UP000694888">
    <property type="component" value="Unplaced"/>
</dbReference>
<dbReference type="PANTHER" id="PTHR15093:SF1">
    <property type="entry name" value="PRKC APOPTOSIS WT1 REGULATOR PROTEIN"/>
    <property type="match status" value="1"/>
</dbReference>
<feature type="compositionally biased region" description="Acidic residues" evidence="2">
    <location>
        <begin position="196"/>
        <end position="205"/>
    </location>
</feature>